<dbReference type="PANTHER" id="PTHR36852:SF1">
    <property type="entry name" value="PROTEIN GVPL 2"/>
    <property type="match status" value="1"/>
</dbReference>
<dbReference type="RefSeq" id="WP_153292031.1">
    <property type="nucleotide sequence ID" value="NZ_CP045643.1"/>
</dbReference>
<dbReference type="Proteomes" id="UP000326179">
    <property type="component" value="Chromosome"/>
</dbReference>
<accession>A0A5Q0LLM2</accession>
<name>A0A5Q0LLM2_9ACTN</name>
<protein>
    <submittedName>
        <fullName evidence="4">Gas vesicle protein</fullName>
    </submittedName>
</protein>
<dbReference type="InterPro" id="IPR009430">
    <property type="entry name" value="GvpL/GvpF"/>
</dbReference>
<reference evidence="4 5" key="1">
    <citation type="submission" date="2019-10" db="EMBL/GenBank/DDBJ databases">
        <title>A novel species.</title>
        <authorList>
            <person name="Gao J."/>
        </authorList>
    </citation>
    <scope>NUCLEOTIDE SEQUENCE [LARGE SCALE GENOMIC DNA]</scope>
    <source>
        <strain evidence="4 5">QMT-28</strain>
    </source>
</reference>
<comment type="subcellular location">
    <subcellularLocation>
        <location evidence="2">Gas vesicle</location>
    </subcellularLocation>
</comment>
<sequence length="267" mass="29403">MTERGSERSDANATYVFAVCWNPDPSAFHGLSGVTDAAPVRILPLEKLTAIVQTVRACDFTDEAWQVRLTDRRELERYARAHHDVVTAAASSCPTVPVPMATVYHGEQRASEALGRESDRFHAALERIAHHAEWGVKVYAPPPPVDDSIRAATPSPGLRPAPGAGLAYLDRKRGVQERRERSRHEALQAAEKVDSEVGLLAAASRRLRPHEPRLSGEQRSQILNATYLVADHRVEELAELTRSLSGRTGLHIDLSGPWVPYSFVGEV</sequence>
<dbReference type="PANTHER" id="PTHR36852">
    <property type="entry name" value="PROTEIN GVPL 2"/>
    <property type="match status" value="1"/>
</dbReference>
<proteinExistence type="inferred from homology"/>
<evidence type="ECO:0000256" key="1">
    <source>
        <dbReference type="ARBA" id="ARBA00022987"/>
    </source>
</evidence>
<evidence type="ECO:0000313" key="5">
    <source>
        <dbReference type="Proteomes" id="UP000326179"/>
    </source>
</evidence>
<dbReference type="GO" id="GO:0031411">
    <property type="term" value="C:gas vesicle"/>
    <property type="evidence" value="ECO:0007669"/>
    <property type="project" value="UniProtKB-SubCell"/>
</dbReference>
<dbReference type="AlphaFoldDB" id="A0A5Q0LLM2"/>
<evidence type="ECO:0000313" key="4">
    <source>
        <dbReference type="EMBL" id="QFZ77851.1"/>
    </source>
</evidence>
<dbReference type="EMBL" id="CP045643">
    <property type="protein sequence ID" value="QFZ77851.1"/>
    <property type="molecule type" value="Genomic_DNA"/>
</dbReference>
<evidence type="ECO:0000256" key="3">
    <source>
        <dbReference type="ARBA" id="ARBA00035643"/>
    </source>
</evidence>
<evidence type="ECO:0000256" key="2">
    <source>
        <dbReference type="ARBA" id="ARBA00035108"/>
    </source>
</evidence>
<dbReference type="GO" id="GO:0031412">
    <property type="term" value="P:gas vesicle organization"/>
    <property type="evidence" value="ECO:0007669"/>
    <property type="project" value="InterPro"/>
</dbReference>
<comment type="similarity">
    <text evidence="3">Belongs to the gas vesicle GvpF/GvpL family.</text>
</comment>
<keyword evidence="1" id="KW-0304">Gas vesicle</keyword>
<keyword evidence="5" id="KW-1185">Reference proteome</keyword>
<dbReference type="KEGG" id="sfy:GFH48_35230"/>
<gene>
    <name evidence="4" type="ORF">GFH48_35230</name>
</gene>
<dbReference type="Pfam" id="PF06386">
    <property type="entry name" value="GvpL_GvpF"/>
    <property type="match status" value="1"/>
</dbReference>
<organism evidence="4 5">
    <name type="scientific">Streptomyces fagopyri</name>
    <dbReference type="NCBI Taxonomy" id="2662397"/>
    <lineage>
        <taxon>Bacteria</taxon>
        <taxon>Bacillati</taxon>
        <taxon>Actinomycetota</taxon>
        <taxon>Actinomycetes</taxon>
        <taxon>Kitasatosporales</taxon>
        <taxon>Streptomycetaceae</taxon>
        <taxon>Streptomyces</taxon>
    </lineage>
</organism>